<gene>
    <name evidence="2" type="ORF">QOL99_08645</name>
</gene>
<evidence type="ECO:0000313" key="2">
    <source>
        <dbReference type="EMBL" id="MDL2344219.1"/>
    </source>
</evidence>
<sequence length="194" mass="21490">MGEAKRRRELGHMLRENTYTFTVASGSQLKYLGAAPVDEDDEWAVQKSVEIYGSDTDDWARAMASMFEDYGLDDPPTLPTHVRCELAVARIRNGERISYRCSFFPKELAYSLDGGQTWHDLSWGGSQNEPEPDASPEPAPSADPDPLAALQLDPQRPAFNASSLKTFERHGQPVTPAPGGLNAEEIIAQDREPR</sequence>
<organism evidence="2 3">
    <name type="scientific">Deinococcus rhizophilus</name>
    <dbReference type="NCBI Taxonomy" id="3049544"/>
    <lineage>
        <taxon>Bacteria</taxon>
        <taxon>Thermotogati</taxon>
        <taxon>Deinococcota</taxon>
        <taxon>Deinococci</taxon>
        <taxon>Deinococcales</taxon>
        <taxon>Deinococcaceae</taxon>
        <taxon>Deinococcus</taxon>
    </lineage>
</organism>
<name>A0ABT7JGN4_9DEIO</name>
<keyword evidence="3" id="KW-1185">Reference proteome</keyword>
<dbReference type="RefSeq" id="WP_285523036.1">
    <property type="nucleotide sequence ID" value="NZ_JASNGB010000066.1"/>
</dbReference>
<evidence type="ECO:0000256" key="1">
    <source>
        <dbReference type="SAM" id="MobiDB-lite"/>
    </source>
</evidence>
<feature type="compositionally biased region" description="Pro residues" evidence="1">
    <location>
        <begin position="133"/>
        <end position="143"/>
    </location>
</feature>
<feature type="compositionally biased region" description="Low complexity" evidence="1">
    <location>
        <begin position="144"/>
        <end position="155"/>
    </location>
</feature>
<feature type="region of interest" description="Disordered" evidence="1">
    <location>
        <begin position="120"/>
        <end position="194"/>
    </location>
</feature>
<dbReference type="EMBL" id="JASNGB010000066">
    <property type="protein sequence ID" value="MDL2344219.1"/>
    <property type="molecule type" value="Genomic_DNA"/>
</dbReference>
<proteinExistence type="predicted"/>
<dbReference type="Proteomes" id="UP001302059">
    <property type="component" value="Unassembled WGS sequence"/>
</dbReference>
<accession>A0ABT7JGN4</accession>
<comment type="caution">
    <text evidence="2">The sequence shown here is derived from an EMBL/GenBank/DDBJ whole genome shotgun (WGS) entry which is preliminary data.</text>
</comment>
<protein>
    <submittedName>
        <fullName evidence="2">Uncharacterized protein</fullName>
    </submittedName>
</protein>
<evidence type="ECO:0000313" key="3">
    <source>
        <dbReference type="Proteomes" id="UP001302059"/>
    </source>
</evidence>
<reference evidence="2 3" key="1">
    <citation type="submission" date="2023-05" db="EMBL/GenBank/DDBJ databases">
        <authorList>
            <person name="Gao F."/>
        </authorList>
    </citation>
    <scope>NUCLEOTIDE SEQUENCE [LARGE SCALE GENOMIC DNA]</scope>
    <source>
        <strain evidence="2 3">MIMF12</strain>
    </source>
</reference>